<evidence type="ECO:0000313" key="2">
    <source>
        <dbReference type="WBParaSite" id="nRc.2.0.1.t27080-RA"/>
    </source>
</evidence>
<evidence type="ECO:0000313" key="1">
    <source>
        <dbReference type="Proteomes" id="UP000887565"/>
    </source>
</evidence>
<protein>
    <submittedName>
        <fullName evidence="2">Uncharacterized protein</fullName>
    </submittedName>
</protein>
<name>A0A915JLM2_ROMCU</name>
<accession>A0A915JLM2</accession>
<keyword evidence="1" id="KW-1185">Reference proteome</keyword>
<sequence>MPPYHESKFIAEKSIDKLITAIDDENPLSMSGELNSRKFSDTPDYDKLRNVLYEIALDLAVPLDDCLWDWENNFEYLSIYNKENPL</sequence>
<dbReference type="Proteomes" id="UP000887565">
    <property type="component" value="Unplaced"/>
</dbReference>
<proteinExistence type="predicted"/>
<reference evidence="2" key="1">
    <citation type="submission" date="2022-11" db="UniProtKB">
        <authorList>
            <consortium name="WormBaseParasite"/>
        </authorList>
    </citation>
    <scope>IDENTIFICATION</scope>
</reference>
<organism evidence="1 2">
    <name type="scientific">Romanomermis culicivorax</name>
    <name type="common">Nematode worm</name>
    <dbReference type="NCBI Taxonomy" id="13658"/>
    <lineage>
        <taxon>Eukaryota</taxon>
        <taxon>Metazoa</taxon>
        <taxon>Ecdysozoa</taxon>
        <taxon>Nematoda</taxon>
        <taxon>Enoplea</taxon>
        <taxon>Dorylaimia</taxon>
        <taxon>Mermithida</taxon>
        <taxon>Mermithoidea</taxon>
        <taxon>Mermithidae</taxon>
        <taxon>Romanomermis</taxon>
    </lineage>
</organism>
<dbReference type="AlphaFoldDB" id="A0A915JLM2"/>
<dbReference type="WBParaSite" id="nRc.2.0.1.t27080-RA">
    <property type="protein sequence ID" value="nRc.2.0.1.t27080-RA"/>
    <property type="gene ID" value="nRc.2.0.1.g27080"/>
</dbReference>